<name>A0A174HEA9_9FIRM</name>
<dbReference type="Pfam" id="PF05025">
    <property type="entry name" value="RbsD_FucU"/>
    <property type="match status" value="1"/>
</dbReference>
<dbReference type="GO" id="GO:0062193">
    <property type="term" value="F:D-ribose pyranase activity"/>
    <property type="evidence" value="ECO:0007669"/>
    <property type="project" value="UniProtKB-EC"/>
</dbReference>
<reference evidence="4 7" key="1">
    <citation type="submission" date="2015-09" db="EMBL/GenBank/DDBJ databases">
        <authorList>
            <consortium name="Pathogen Informatics"/>
        </authorList>
    </citation>
    <scope>NUCLEOTIDE SEQUENCE [LARGE SCALE GENOMIC DNA]</scope>
    <source>
        <strain evidence="4 7">2789STDY5608849</strain>
    </source>
</reference>
<sequence length="141" mass="15831">MLKGISPLLSPELLKVLDEMGHGDEIVFADANFPTVSTGKRIVRADGIGAVELLDAVLQLFPLDQYDEDHFVLMEVVPGDPVQTPIWDEYKAVLNRYEPEAKVHTMERFAYYERAKEAYCVVATGETAQYANMILKKGVVR</sequence>
<dbReference type="InterPro" id="IPR007721">
    <property type="entry name" value="RbsD_FucU"/>
</dbReference>
<dbReference type="Gene3D" id="3.40.1650.10">
    <property type="entry name" value="RbsD-like domain"/>
    <property type="match status" value="1"/>
</dbReference>
<evidence type="ECO:0000313" key="7">
    <source>
        <dbReference type="Proteomes" id="UP000095706"/>
    </source>
</evidence>
<dbReference type="EC" id="5.1.3.29" evidence="5"/>
<dbReference type="EMBL" id="JAKNFS010000011">
    <property type="protein sequence ID" value="MCG4765648.1"/>
    <property type="molecule type" value="Genomic_DNA"/>
</dbReference>
<keyword evidence="8" id="KW-1185">Reference proteome</keyword>
<dbReference type="PANTHER" id="PTHR31690:SF4">
    <property type="entry name" value="FUCOSE MUTAROTASE"/>
    <property type="match status" value="1"/>
</dbReference>
<evidence type="ECO:0000256" key="1">
    <source>
        <dbReference type="ARBA" id="ARBA00000223"/>
    </source>
</evidence>
<dbReference type="Proteomes" id="UP001199915">
    <property type="component" value="Unassembled WGS sequence"/>
</dbReference>
<protein>
    <submittedName>
        <fullName evidence="4">L-fucose mutarotase</fullName>
        <ecNumber evidence="4">5.1.3.-</ecNumber>
        <ecNumber evidence="5">5.1.3.29</ecNumber>
    </submittedName>
</protein>
<comment type="catalytic activity">
    <reaction evidence="1">
        <text>beta-D-ribopyranose = beta-D-ribofuranose</text>
        <dbReference type="Rhea" id="RHEA:25432"/>
        <dbReference type="ChEBI" id="CHEBI:27476"/>
        <dbReference type="ChEBI" id="CHEBI:47002"/>
        <dbReference type="EC" id="5.4.99.62"/>
    </reaction>
</comment>
<dbReference type="NCBIfam" id="NF011949">
    <property type="entry name" value="PRK15420.1"/>
    <property type="match status" value="1"/>
</dbReference>
<reference evidence="6 8" key="2">
    <citation type="journal article" date="2020" name="Cell Host Microbe">
        <title>Functional and Genomic Variation between Human-Derived Isolates of Lachnospiraceae Reveals Inter- and Intra-Species Diversity.</title>
        <authorList>
            <person name="Sorbara M.T."/>
            <person name="Littmann E.R."/>
            <person name="Fontana E."/>
            <person name="Moody T.U."/>
            <person name="Kohout C.E."/>
            <person name="Gjonbalaj M."/>
            <person name="Eaton V."/>
            <person name="Seok R."/>
            <person name="Leiner I.M."/>
            <person name="Pamer E.G."/>
        </authorList>
    </citation>
    <scope>NUCLEOTIDE SEQUENCE [LARGE SCALE GENOMIC DNA]</scope>
    <source>
        <strain evidence="6 8">MSK.14.54</strain>
    </source>
</reference>
<dbReference type="EMBL" id="JAAITQ010000009">
    <property type="protein sequence ID" value="NSE16145.1"/>
    <property type="molecule type" value="Genomic_DNA"/>
</dbReference>
<dbReference type="InterPro" id="IPR023750">
    <property type="entry name" value="RbsD-like_sf"/>
</dbReference>
<dbReference type="GeneID" id="79857492"/>
<proteinExistence type="predicted"/>
<evidence type="ECO:0000313" key="4">
    <source>
        <dbReference type="EMBL" id="CUO73184.1"/>
    </source>
</evidence>
<dbReference type="RefSeq" id="WP_055228359.1">
    <property type="nucleotide sequence ID" value="NZ_CABJFB010000003.1"/>
</dbReference>
<dbReference type="GO" id="GO:0006004">
    <property type="term" value="P:fucose metabolic process"/>
    <property type="evidence" value="ECO:0007669"/>
    <property type="project" value="TreeGrafter"/>
</dbReference>
<dbReference type="SUPFAM" id="SSF102546">
    <property type="entry name" value="RbsD-like"/>
    <property type="match status" value="1"/>
</dbReference>
<dbReference type="GO" id="GO:0036373">
    <property type="term" value="F:L-fucose mutarotase activity"/>
    <property type="evidence" value="ECO:0007669"/>
    <property type="project" value="UniProtKB-EC"/>
</dbReference>
<keyword evidence="2 4" id="KW-0413">Isomerase</keyword>
<accession>A0A174HEA9</accession>
<evidence type="ECO:0000313" key="8">
    <source>
        <dbReference type="Proteomes" id="UP000768180"/>
    </source>
</evidence>
<reference evidence="5" key="4">
    <citation type="submission" date="2022-01" db="EMBL/GenBank/DDBJ databases">
        <title>Collection of gut derived symbiotic bacterial strains cultured from healthy donors.</title>
        <authorList>
            <person name="Lin H."/>
            <person name="Kohout C."/>
            <person name="Waligurski E."/>
            <person name="Pamer E.G."/>
        </authorList>
    </citation>
    <scope>NUCLEOTIDE SEQUENCE</scope>
    <source>
        <strain evidence="5">DFI.5.49</strain>
    </source>
</reference>
<dbReference type="Proteomes" id="UP000095706">
    <property type="component" value="Unassembled WGS sequence"/>
</dbReference>
<evidence type="ECO:0000313" key="5">
    <source>
        <dbReference type="EMBL" id="MCG4765648.1"/>
    </source>
</evidence>
<gene>
    <name evidence="4" type="primary">fucU</name>
    <name evidence="4" type="ORF">ERS852406_02693</name>
    <name evidence="6" type="ORF">G5B05_06905</name>
    <name evidence="5" type="ORF">L0N21_09015</name>
</gene>
<reference evidence="6" key="3">
    <citation type="submission" date="2020-02" db="EMBL/GenBank/DDBJ databases">
        <authorList>
            <person name="Littmann E."/>
            <person name="Sorbara M."/>
        </authorList>
    </citation>
    <scope>NUCLEOTIDE SEQUENCE</scope>
    <source>
        <strain evidence="6">MSK.14.54</strain>
    </source>
</reference>
<dbReference type="Proteomes" id="UP000768180">
    <property type="component" value="Unassembled WGS sequence"/>
</dbReference>
<dbReference type="EMBL" id="CYYV01000013">
    <property type="protein sequence ID" value="CUO73184.1"/>
    <property type="molecule type" value="Genomic_DNA"/>
</dbReference>
<dbReference type="InterPro" id="IPR050443">
    <property type="entry name" value="RbsD/FucU_mutarotase"/>
</dbReference>
<dbReference type="EC" id="5.1.3.-" evidence="4"/>
<dbReference type="AlphaFoldDB" id="A0A174HEA9"/>
<evidence type="ECO:0000313" key="6">
    <source>
        <dbReference type="EMBL" id="NSE16145.1"/>
    </source>
</evidence>
<evidence type="ECO:0000256" key="3">
    <source>
        <dbReference type="ARBA" id="ARBA00036324"/>
    </source>
</evidence>
<dbReference type="GO" id="GO:0042806">
    <property type="term" value="F:fucose binding"/>
    <property type="evidence" value="ECO:0007669"/>
    <property type="project" value="TreeGrafter"/>
</dbReference>
<dbReference type="PANTHER" id="PTHR31690">
    <property type="entry name" value="FUCOSE MUTAROTASE"/>
    <property type="match status" value="1"/>
</dbReference>
<evidence type="ECO:0000256" key="2">
    <source>
        <dbReference type="ARBA" id="ARBA00023235"/>
    </source>
</evidence>
<comment type="catalytic activity">
    <reaction evidence="3">
        <text>alpha-L-fucose = beta-L-fucose</text>
        <dbReference type="Rhea" id="RHEA:25580"/>
        <dbReference type="ChEBI" id="CHEBI:42548"/>
        <dbReference type="ChEBI" id="CHEBI:42589"/>
        <dbReference type="EC" id="5.1.3.29"/>
    </reaction>
</comment>
<organism evidence="4 7">
    <name type="scientific">Fusicatenibacter saccharivorans</name>
    <dbReference type="NCBI Taxonomy" id="1150298"/>
    <lineage>
        <taxon>Bacteria</taxon>
        <taxon>Bacillati</taxon>
        <taxon>Bacillota</taxon>
        <taxon>Clostridia</taxon>
        <taxon>Lachnospirales</taxon>
        <taxon>Lachnospiraceae</taxon>
        <taxon>Fusicatenibacter</taxon>
    </lineage>
</organism>